<organism evidence="2 3">
    <name type="scientific">Drosophila albomicans</name>
    <name type="common">Fruit fly</name>
    <dbReference type="NCBI Taxonomy" id="7291"/>
    <lineage>
        <taxon>Eukaryota</taxon>
        <taxon>Metazoa</taxon>
        <taxon>Ecdysozoa</taxon>
        <taxon>Arthropoda</taxon>
        <taxon>Hexapoda</taxon>
        <taxon>Insecta</taxon>
        <taxon>Pterygota</taxon>
        <taxon>Neoptera</taxon>
        <taxon>Endopterygota</taxon>
        <taxon>Diptera</taxon>
        <taxon>Brachycera</taxon>
        <taxon>Muscomorpha</taxon>
        <taxon>Ephydroidea</taxon>
        <taxon>Drosophilidae</taxon>
        <taxon>Drosophila</taxon>
    </lineage>
</organism>
<evidence type="ECO:0000313" key="2">
    <source>
        <dbReference type="Proteomes" id="UP000515160"/>
    </source>
</evidence>
<feature type="signal peptide" evidence="1">
    <location>
        <begin position="1"/>
        <end position="17"/>
    </location>
</feature>
<gene>
    <name evidence="3" type="primary">LOC127565272</name>
</gene>
<reference evidence="3" key="1">
    <citation type="submission" date="2025-08" db="UniProtKB">
        <authorList>
            <consortium name="RefSeq"/>
        </authorList>
    </citation>
    <scope>IDENTIFICATION</scope>
    <source>
        <strain evidence="3">15112-1751.03</strain>
        <tissue evidence="3">Whole Adult</tissue>
    </source>
</reference>
<dbReference type="GeneID" id="127565272"/>
<evidence type="ECO:0000313" key="3">
    <source>
        <dbReference type="RefSeq" id="XP_051859003.1"/>
    </source>
</evidence>
<name>A0A9C6WDH6_DROAB</name>
<keyword evidence="2" id="KW-1185">Reference proteome</keyword>
<dbReference type="Proteomes" id="UP000515160">
    <property type="component" value="Chromosome 2L"/>
</dbReference>
<dbReference type="AlphaFoldDB" id="A0A9C6WDH6"/>
<dbReference type="RefSeq" id="XP_051859003.1">
    <property type="nucleotide sequence ID" value="XM_052003043.1"/>
</dbReference>
<protein>
    <submittedName>
        <fullName evidence="3">Uncharacterized protein LOC127565272</fullName>
    </submittedName>
</protein>
<keyword evidence="1" id="KW-0732">Signal</keyword>
<evidence type="ECO:0000256" key="1">
    <source>
        <dbReference type="SAM" id="SignalP"/>
    </source>
</evidence>
<feature type="chain" id="PRO_5038387744" evidence="1">
    <location>
        <begin position="18"/>
        <end position="139"/>
    </location>
</feature>
<proteinExistence type="predicted"/>
<accession>A0A9C6WDH6</accession>
<sequence length="139" mass="15329">MHIAYIVIFAIVSIVGAAPSKDPIDDVKHAVEETEALMANDETIGLFAVAEAIVSNRIAPREEIEKWQALLTNFNTSSRRSEYGYIESTLRPDGEDSEVAKLLDQYSNGIYSKAKTNILALRAQRTAAFKVCVLEIIGK</sequence>